<dbReference type="EMBL" id="JAYKXN010000001">
    <property type="protein sequence ID" value="KAK7318583.1"/>
    <property type="molecule type" value="Genomic_DNA"/>
</dbReference>
<evidence type="ECO:0000313" key="2">
    <source>
        <dbReference type="EMBL" id="KAK7318583.1"/>
    </source>
</evidence>
<dbReference type="AlphaFoldDB" id="A0AAN9KLX9"/>
<evidence type="ECO:0000313" key="3">
    <source>
        <dbReference type="Proteomes" id="UP001359559"/>
    </source>
</evidence>
<name>A0AAN9KLX9_CLITE</name>
<evidence type="ECO:0000256" key="1">
    <source>
        <dbReference type="SAM" id="MobiDB-lite"/>
    </source>
</evidence>
<sequence length="72" mass="7786">MLDHARGRPVGSAPVCCKVKSLSPRQPGDHPPSFPQLQKDYKMSNPDVIVLSDSNDKVLSGPNIVVLCDSNE</sequence>
<gene>
    <name evidence="2" type="ORF">RJT34_03286</name>
</gene>
<keyword evidence="3" id="KW-1185">Reference proteome</keyword>
<reference evidence="2 3" key="1">
    <citation type="submission" date="2024-01" db="EMBL/GenBank/DDBJ databases">
        <title>The genomes of 5 underutilized Papilionoideae crops provide insights into root nodulation and disease resistance.</title>
        <authorList>
            <person name="Yuan L."/>
        </authorList>
    </citation>
    <scope>NUCLEOTIDE SEQUENCE [LARGE SCALE GENOMIC DNA]</scope>
    <source>
        <strain evidence="2">LY-2023</strain>
        <tissue evidence="2">Leaf</tissue>
    </source>
</reference>
<comment type="caution">
    <text evidence="2">The sequence shown here is derived from an EMBL/GenBank/DDBJ whole genome shotgun (WGS) entry which is preliminary data.</text>
</comment>
<proteinExistence type="predicted"/>
<accession>A0AAN9KLX9</accession>
<feature type="region of interest" description="Disordered" evidence="1">
    <location>
        <begin position="19"/>
        <end position="40"/>
    </location>
</feature>
<protein>
    <submittedName>
        <fullName evidence="2">Uncharacterized protein</fullName>
    </submittedName>
</protein>
<dbReference type="Proteomes" id="UP001359559">
    <property type="component" value="Unassembled WGS sequence"/>
</dbReference>
<organism evidence="2 3">
    <name type="scientific">Clitoria ternatea</name>
    <name type="common">Butterfly pea</name>
    <dbReference type="NCBI Taxonomy" id="43366"/>
    <lineage>
        <taxon>Eukaryota</taxon>
        <taxon>Viridiplantae</taxon>
        <taxon>Streptophyta</taxon>
        <taxon>Embryophyta</taxon>
        <taxon>Tracheophyta</taxon>
        <taxon>Spermatophyta</taxon>
        <taxon>Magnoliopsida</taxon>
        <taxon>eudicotyledons</taxon>
        <taxon>Gunneridae</taxon>
        <taxon>Pentapetalae</taxon>
        <taxon>rosids</taxon>
        <taxon>fabids</taxon>
        <taxon>Fabales</taxon>
        <taxon>Fabaceae</taxon>
        <taxon>Papilionoideae</taxon>
        <taxon>50 kb inversion clade</taxon>
        <taxon>NPAAA clade</taxon>
        <taxon>indigoferoid/millettioid clade</taxon>
        <taxon>Phaseoleae</taxon>
        <taxon>Clitoria</taxon>
    </lineage>
</organism>